<reference evidence="2" key="2">
    <citation type="submission" date="2015-10" db="EMBL/GenBank/DDBJ databases">
        <authorList>
            <person name="Gilbert D.G."/>
        </authorList>
    </citation>
    <scope>NUCLEOTIDE SEQUENCE</scope>
    <source>
        <strain evidence="2">GO-13</strain>
    </source>
</reference>
<evidence type="ECO:0000313" key="3">
    <source>
        <dbReference type="EMBL" id="MEC0486866.1"/>
    </source>
</evidence>
<dbReference type="RefSeq" id="WP_057957467.1">
    <property type="nucleotide sequence ID" value="NZ_JARRTL010000025.1"/>
</dbReference>
<dbReference type="AlphaFoldDB" id="A0A0T6BUS3"/>
<evidence type="ECO:0000313" key="2">
    <source>
        <dbReference type="EMBL" id="KRT95396.1"/>
    </source>
</evidence>
<reference evidence="3 5" key="3">
    <citation type="submission" date="2023-03" db="EMBL/GenBank/DDBJ databases">
        <title>Agriculturally important microbes genome sequencing.</title>
        <authorList>
            <person name="Dunlap C."/>
        </authorList>
    </citation>
    <scope>NUCLEOTIDE SEQUENCE [LARGE SCALE GENOMIC DNA]</scope>
    <source>
        <strain evidence="3 5">CBP-3203</strain>
    </source>
</reference>
<comment type="caution">
    <text evidence="2">The sequence shown here is derived from an EMBL/GenBank/DDBJ whole genome shotgun (WGS) entry which is preliminary data.</text>
</comment>
<dbReference type="PROSITE" id="PS51257">
    <property type="entry name" value="PROKAR_LIPOPROTEIN"/>
    <property type="match status" value="1"/>
</dbReference>
<name>A0A0T6BUS3_9BACI</name>
<dbReference type="OrthoDB" id="9952177at2"/>
<dbReference type="Proteomes" id="UP000036168">
    <property type="component" value="Unassembled WGS sequence"/>
</dbReference>
<keyword evidence="5" id="KW-1185">Reference proteome</keyword>
<dbReference type="EMBL" id="JARRTL010000025">
    <property type="protein sequence ID" value="MEC0486866.1"/>
    <property type="molecule type" value="Genomic_DNA"/>
</dbReference>
<sequence>MKKILLVMFLVLAGCSSVPQNKTDNQTTETKEKTESVEPKGGFNFSLDEFIDEYNNQIDNGVYDGKEKTPSHLQKDEEFFKLDGGSYVHILAKEADNDTEHKGYILSSIHNKNKELTGINFRISTAVNKDKVLNFSSTGTLAGYKLMKALNFKEDTLQTALKKANPEYSVSNEICKLTLKYQLKKNVIVIEIRPPK</sequence>
<evidence type="ECO:0000313" key="5">
    <source>
        <dbReference type="Proteomes" id="UP001341297"/>
    </source>
</evidence>
<keyword evidence="1" id="KW-0732">Signal</keyword>
<feature type="chain" id="PRO_5039321515" description="Lipoprotein" evidence="1">
    <location>
        <begin position="22"/>
        <end position="196"/>
    </location>
</feature>
<organism evidence="2 4">
    <name type="scientific">Bacillus glycinifermentans</name>
    <dbReference type="NCBI Taxonomy" id="1664069"/>
    <lineage>
        <taxon>Bacteria</taxon>
        <taxon>Bacillati</taxon>
        <taxon>Bacillota</taxon>
        <taxon>Bacilli</taxon>
        <taxon>Bacillales</taxon>
        <taxon>Bacillaceae</taxon>
        <taxon>Bacillus</taxon>
    </lineage>
</organism>
<dbReference type="Proteomes" id="UP001341297">
    <property type="component" value="Unassembled WGS sequence"/>
</dbReference>
<reference evidence="2 4" key="1">
    <citation type="journal article" date="2015" name="Int. J. Syst. Evol. Microbiol.">
        <title>Bacillus glycinifermentans sp. nov., isolated from fermented soybean paste.</title>
        <authorList>
            <person name="Kim S.J."/>
            <person name="Dunlap C.A."/>
            <person name="Kwon S.W."/>
            <person name="Rooney A.P."/>
        </authorList>
    </citation>
    <scope>NUCLEOTIDE SEQUENCE [LARGE SCALE GENOMIC DNA]</scope>
    <source>
        <strain evidence="2 4">GO-13</strain>
    </source>
</reference>
<evidence type="ECO:0000256" key="1">
    <source>
        <dbReference type="SAM" id="SignalP"/>
    </source>
</evidence>
<dbReference type="EMBL" id="LECW02000004">
    <property type="protein sequence ID" value="KRT95396.1"/>
    <property type="molecule type" value="Genomic_DNA"/>
</dbReference>
<evidence type="ECO:0008006" key="6">
    <source>
        <dbReference type="Google" id="ProtNLM"/>
    </source>
</evidence>
<gene>
    <name evidence="2" type="ORF">AB447_212980</name>
    <name evidence="3" type="ORF">P8828_19075</name>
</gene>
<accession>A0A0T6BUS3</accession>
<proteinExistence type="predicted"/>
<evidence type="ECO:0000313" key="4">
    <source>
        <dbReference type="Proteomes" id="UP000036168"/>
    </source>
</evidence>
<protein>
    <recommendedName>
        <fullName evidence="6">Lipoprotein</fullName>
    </recommendedName>
</protein>
<feature type="signal peptide" evidence="1">
    <location>
        <begin position="1"/>
        <end position="21"/>
    </location>
</feature>